<dbReference type="InterPro" id="IPR037528">
    <property type="entry name" value="ArgB"/>
</dbReference>
<evidence type="ECO:0000256" key="3">
    <source>
        <dbReference type="ARBA" id="ARBA00022605"/>
    </source>
</evidence>
<evidence type="ECO:0000256" key="6">
    <source>
        <dbReference type="ARBA" id="ARBA00022777"/>
    </source>
</evidence>
<reference evidence="11 12" key="1">
    <citation type="submission" date="2021-03" db="EMBL/GenBank/DDBJ databases">
        <title>Succinivibrio sp. nov. isolated from feces of cow.</title>
        <authorList>
            <person name="Choi J.-Y."/>
        </authorList>
    </citation>
    <scope>NUCLEOTIDE SEQUENCE [LARGE SCALE GENOMIC DNA]</scope>
    <source>
        <strain evidence="11 12">AGMB01872</strain>
    </source>
</reference>
<evidence type="ECO:0000256" key="7">
    <source>
        <dbReference type="ARBA" id="ARBA00022840"/>
    </source>
</evidence>
<comment type="subcellular location">
    <subcellularLocation>
        <location evidence="9">Cytoplasm</location>
    </subcellularLocation>
</comment>
<comment type="pathway">
    <text evidence="1 9">Amino-acid biosynthesis; L-arginine biosynthesis; N(2)-acetyl-L-ornithine from L-glutamate: step 2/4.</text>
</comment>
<feature type="binding site" evidence="9">
    <location>
        <begin position="39"/>
        <end position="40"/>
    </location>
    <ligand>
        <name>substrate</name>
    </ligand>
</feature>
<evidence type="ECO:0000256" key="5">
    <source>
        <dbReference type="ARBA" id="ARBA00022741"/>
    </source>
</evidence>
<keyword evidence="7 9" id="KW-0067">ATP-binding</keyword>
<evidence type="ECO:0000256" key="2">
    <source>
        <dbReference type="ARBA" id="ARBA00022571"/>
    </source>
</evidence>
<dbReference type="Pfam" id="PF00696">
    <property type="entry name" value="AA_kinase"/>
    <property type="match status" value="1"/>
</dbReference>
<keyword evidence="2 9" id="KW-0055">Arginine biosynthesis</keyword>
<evidence type="ECO:0000259" key="10">
    <source>
        <dbReference type="Pfam" id="PF00696"/>
    </source>
</evidence>
<name>A0ABS7DDR9_9GAMM</name>
<dbReference type="GO" id="GO:0003991">
    <property type="term" value="F:acetylglutamate kinase activity"/>
    <property type="evidence" value="ECO:0007669"/>
    <property type="project" value="UniProtKB-EC"/>
</dbReference>
<comment type="function">
    <text evidence="9">Catalyzes the ATP-dependent phosphorylation of N-acetyl-L-glutamate.</text>
</comment>
<comment type="similarity">
    <text evidence="9">Belongs to the acetylglutamate kinase family. ArgB subfamily.</text>
</comment>
<organism evidence="11 12">
    <name type="scientific">Succinivibrio faecicola</name>
    <dbReference type="NCBI Taxonomy" id="2820300"/>
    <lineage>
        <taxon>Bacteria</taxon>
        <taxon>Pseudomonadati</taxon>
        <taxon>Pseudomonadota</taxon>
        <taxon>Gammaproteobacteria</taxon>
        <taxon>Aeromonadales</taxon>
        <taxon>Succinivibrionaceae</taxon>
        <taxon>Succinivibrio</taxon>
    </lineage>
</organism>
<dbReference type="Gene3D" id="3.40.1160.10">
    <property type="entry name" value="Acetylglutamate kinase-like"/>
    <property type="match status" value="1"/>
</dbReference>
<keyword evidence="6 9" id="KW-0418">Kinase</keyword>
<feature type="site" description="Transition state stabilizer" evidence="9">
    <location>
        <position position="9"/>
    </location>
</feature>
<dbReference type="PANTHER" id="PTHR23342:SF0">
    <property type="entry name" value="N-ACETYLGLUTAMATE SYNTHASE, MITOCHONDRIAL"/>
    <property type="match status" value="1"/>
</dbReference>
<keyword evidence="12" id="KW-1185">Reference proteome</keyword>
<evidence type="ECO:0000256" key="4">
    <source>
        <dbReference type="ARBA" id="ARBA00022679"/>
    </source>
</evidence>
<feature type="binding site" evidence="9">
    <location>
        <position position="61"/>
    </location>
    <ligand>
        <name>substrate</name>
    </ligand>
</feature>
<dbReference type="RefSeq" id="WP_219935991.1">
    <property type="nucleotide sequence ID" value="NZ_JAGFNY010000001.1"/>
</dbReference>
<comment type="caution">
    <text evidence="11">The sequence shown here is derived from an EMBL/GenBank/DDBJ whole genome shotgun (WGS) entry which is preliminary data.</text>
</comment>
<keyword evidence="4 9" id="KW-0808">Transferase</keyword>
<evidence type="ECO:0000256" key="8">
    <source>
        <dbReference type="ARBA" id="ARBA00048141"/>
    </source>
</evidence>
<dbReference type="InterPro" id="IPR004662">
    <property type="entry name" value="AcgluKinase_fam"/>
</dbReference>
<evidence type="ECO:0000313" key="12">
    <source>
        <dbReference type="Proteomes" id="UP000731465"/>
    </source>
</evidence>
<protein>
    <recommendedName>
        <fullName evidence="9">Acetylglutamate kinase</fullName>
        <ecNumber evidence="9">2.7.2.8</ecNumber>
    </recommendedName>
    <alternativeName>
        <fullName evidence="9">N-acetyl-L-glutamate 5-phosphotransferase</fullName>
    </alternativeName>
    <alternativeName>
        <fullName evidence="9">NAG kinase</fullName>
        <shortName evidence="9">NAGK</shortName>
    </alternativeName>
</protein>
<feature type="binding site" evidence="9">
    <location>
        <position position="153"/>
    </location>
    <ligand>
        <name>substrate</name>
    </ligand>
</feature>
<gene>
    <name evidence="9 11" type="primary">argB</name>
    <name evidence="11" type="ORF">J5V48_00910</name>
</gene>
<proteinExistence type="inferred from homology"/>
<evidence type="ECO:0000256" key="1">
    <source>
        <dbReference type="ARBA" id="ARBA00004828"/>
    </source>
</evidence>
<dbReference type="Proteomes" id="UP000731465">
    <property type="component" value="Unassembled WGS sequence"/>
</dbReference>
<evidence type="ECO:0000313" key="11">
    <source>
        <dbReference type="EMBL" id="MBW7569456.1"/>
    </source>
</evidence>
<keyword evidence="5 9" id="KW-0547">Nucleotide-binding</keyword>
<dbReference type="SUPFAM" id="SSF53633">
    <property type="entry name" value="Carbamate kinase-like"/>
    <property type="match status" value="1"/>
</dbReference>
<feature type="site" description="Transition state stabilizer" evidence="9">
    <location>
        <position position="212"/>
    </location>
</feature>
<keyword evidence="9" id="KW-0963">Cytoplasm</keyword>
<dbReference type="PIRSF" id="PIRSF000728">
    <property type="entry name" value="NAGK"/>
    <property type="match status" value="1"/>
</dbReference>
<sequence>MTQDTVVVKLSGKALGGIEELSKLFKAANSHRLVVVHGGGVEVDALFKALKLEVVKKDGLRVSPKEQMPYISAALAGQCNKSLQALAISNGLNAIGILASDGKTISVSQLSSDLGMVGAVEPGDGKFLNLLLDNGYTPVIASLAHDDNGELYNVNADDAALAIARVLNAPLYYISDVPGVLDKNGNLIEELDEEKMNALIADGTISGGMTVKVKSALDATKLIKKNVYIASYKDENLAMNLISRRPLGTVFKA</sequence>
<dbReference type="InterPro" id="IPR036393">
    <property type="entry name" value="AceGlu_kinase-like_sf"/>
</dbReference>
<dbReference type="EC" id="2.7.2.8" evidence="9"/>
<dbReference type="EMBL" id="JAGFNY010000001">
    <property type="protein sequence ID" value="MBW7569456.1"/>
    <property type="molecule type" value="Genomic_DNA"/>
</dbReference>
<accession>A0ABS7DDR9</accession>
<feature type="domain" description="Aspartate/glutamate/uridylate kinase" evidence="10">
    <location>
        <begin position="5"/>
        <end position="231"/>
    </location>
</feature>
<comment type="catalytic activity">
    <reaction evidence="8 9">
        <text>N-acetyl-L-glutamate + ATP = N-acetyl-L-glutamyl 5-phosphate + ADP</text>
        <dbReference type="Rhea" id="RHEA:14629"/>
        <dbReference type="ChEBI" id="CHEBI:30616"/>
        <dbReference type="ChEBI" id="CHEBI:44337"/>
        <dbReference type="ChEBI" id="CHEBI:57936"/>
        <dbReference type="ChEBI" id="CHEBI:456216"/>
        <dbReference type="EC" id="2.7.2.8"/>
    </reaction>
</comment>
<dbReference type="PANTHER" id="PTHR23342">
    <property type="entry name" value="N-ACETYLGLUTAMATE SYNTHASE"/>
    <property type="match status" value="1"/>
</dbReference>
<dbReference type="InterPro" id="IPR001048">
    <property type="entry name" value="Asp/Glu/Uridylate_kinase"/>
</dbReference>
<dbReference type="HAMAP" id="MF_00082">
    <property type="entry name" value="ArgB"/>
    <property type="match status" value="1"/>
</dbReference>
<evidence type="ECO:0000256" key="9">
    <source>
        <dbReference type="HAMAP-Rule" id="MF_00082"/>
    </source>
</evidence>
<keyword evidence="3 9" id="KW-0028">Amino-acid biosynthesis</keyword>
<dbReference type="NCBIfam" id="TIGR00761">
    <property type="entry name" value="argB"/>
    <property type="match status" value="1"/>
</dbReference>